<protein>
    <submittedName>
        <fullName evidence="3">Uncharacterized protein</fullName>
    </submittedName>
</protein>
<sequence>MSFRSLLEAAMGDAQAVSQVEAGQVDAQLNLLDDDMPHPDALAEENDDVYVPQSSGDDEEGVEEGEEEEDSDIERQLWGKSRRRRRRGSSGPGRRRRRGGPTGKRSVTATKVPPELANVLGEANMLYASHQYDEAIALLKDFIKKAPTIPDPYHTLGMIYEDRQDRIKALQFFLIACTLTPQDAELWKRVGRIAKDEKNFDQALFCFKKASTADPKDKEALFSYAELCREQGDNRRAAEVFKKLTVLIPKDLSLWIQIAEAYHCNGQEDEAVDALKMCIEKAATLDQTQGLHSSKYELNAVNMLADLYITLKKYREAINVIHHLHARYSSAQDPDQVEGDPGGLPLDIAVKYGICHLFERDFVTAEFMFTHLFAQDVVVFGDLYLDVADAYIALGDQDREAASILQQLLGREEFLIEQIWIKFAACHDRLGIYDVAVEYYEKALAYQRQSPDLTVSPELMLQAMQATRKKSCPHEGIALLEKYLPETMRPPIRPYWINTSRKEKGQGAVVANGETEKYTKEDEDLDADELEEDAEDEDEEDDADDQTRMEMAHDPSLSVDAMENGIRLKLLIEFGHLKKLSGEAEVLCRVGIPIILTSLNQTSFRLSGRVRNPLVEAREVVPESDAQSVGFQVLKSEYLVDITDPRQRESFMGIVMRVAQQIVISRALGEQQYYNLVIDVAQTLTELGKYVAAIELLTDVNTSDKISKPVLRFELRFLALVVALEFRENRMAYECARLNIMEDPQNLGYWNLFSRVIAITGVFSWHQKFLAKLLREHPESYPAILLAGHQSSAWDIASLTVGELTLAHQKHPNDPLTLFCIGLAFLSASMQRTINDRQHTVVKAFAFLQQYEHVRVAAPSDITSEIRQVEAWYNIGRAHQQLGLYHLAIPMYERVLRFFAAKEEQNCEVPPEYMICKETAYNLSLIYKQSGANDLARYLIAKYLTIG</sequence>
<dbReference type="EMBL" id="CANTFL010001018">
    <property type="protein sequence ID" value="CAI5730115.1"/>
    <property type="molecule type" value="Genomic_DNA"/>
</dbReference>
<dbReference type="Gene3D" id="1.25.40.10">
    <property type="entry name" value="Tetratricopeptide repeat domain"/>
    <property type="match status" value="3"/>
</dbReference>
<feature type="repeat" description="TPR" evidence="1">
    <location>
        <begin position="869"/>
        <end position="902"/>
    </location>
</feature>
<dbReference type="PROSITE" id="PS50005">
    <property type="entry name" value="TPR"/>
    <property type="match status" value="4"/>
</dbReference>
<evidence type="ECO:0000313" key="4">
    <source>
        <dbReference type="Proteomes" id="UP001162031"/>
    </source>
</evidence>
<dbReference type="SUPFAM" id="SSF48452">
    <property type="entry name" value="TPR-like"/>
    <property type="match status" value="3"/>
</dbReference>
<feature type="repeat" description="TPR" evidence="1">
    <location>
        <begin position="150"/>
        <end position="183"/>
    </location>
</feature>
<evidence type="ECO:0000256" key="2">
    <source>
        <dbReference type="SAM" id="MobiDB-lite"/>
    </source>
</evidence>
<reference evidence="3" key="1">
    <citation type="submission" date="2022-12" db="EMBL/GenBank/DDBJ databases">
        <authorList>
            <person name="Webb A."/>
        </authorList>
    </citation>
    <scope>NUCLEOTIDE SEQUENCE</scope>
    <source>
        <strain evidence="3">Hp1</strain>
    </source>
</reference>
<dbReference type="InterPro" id="IPR011990">
    <property type="entry name" value="TPR-like_helical_dom_sf"/>
</dbReference>
<evidence type="ECO:0000256" key="1">
    <source>
        <dbReference type="PROSITE-ProRule" id="PRU00339"/>
    </source>
</evidence>
<dbReference type="Pfam" id="PF12895">
    <property type="entry name" value="ANAPC3"/>
    <property type="match status" value="1"/>
</dbReference>
<name>A0AAV0TZN7_HYABA</name>
<dbReference type="GO" id="GO:0000127">
    <property type="term" value="C:transcription factor TFIIIC complex"/>
    <property type="evidence" value="ECO:0007669"/>
    <property type="project" value="TreeGrafter"/>
</dbReference>
<comment type="caution">
    <text evidence="3">The sequence shown here is derived from an EMBL/GenBank/DDBJ whole genome shotgun (WGS) entry which is preliminary data.</text>
</comment>
<keyword evidence="1" id="KW-0802">TPR repeat</keyword>
<dbReference type="Pfam" id="PF13181">
    <property type="entry name" value="TPR_8"/>
    <property type="match status" value="2"/>
</dbReference>
<keyword evidence="4" id="KW-1185">Reference proteome</keyword>
<dbReference type="Proteomes" id="UP001162031">
    <property type="component" value="Unassembled WGS sequence"/>
</dbReference>
<feature type="compositionally biased region" description="Basic residues" evidence="2">
    <location>
        <begin position="80"/>
        <end position="99"/>
    </location>
</feature>
<dbReference type="PANTHER" id="PTHR23082:SF0">
    <property type="entry name" value="GENERAL TRANSCRIPTION FACTOR 3C POLYPEPTIDE 3"/>
    <property type="match status" value="1"/>
</dbReference>
<organism evidence="3 4">
    <name type="scientific">Hyaloperonospora brassicae</name>
    <name type="common">Brassica downy mildew</name>
    <name type="synonym">Peronospora brassicae</name>
    <dbReference type="NCBI Taxonomy" id="162125"/>
    <lineage>
        <taxon>Eukaryota</taxon>
        <taxon>Sar</taxon>
        <taxon>Stramenopiles</taxon>
        <taxon>Oomycota</taxon>
        <taxon>Peronosporomycetes</taxon>
        <taxon>Peronosporales</taxon>
        <taxon>Peronosporaceae</taxon>
        <taxon>Hyaloperonospora</taxon>
    </lineage>
</organism>
<dbReference type="InterPro" id="IPR039340">
    <property type="entry name" value="Tfc4/TFIIIC-102/Sfc4"/>
</dbReference>
<evidence type="ECO:0000313" key="3">
    <source>
        <dbReference type="EMBL" id="CAI5730115.1"/>
    </source>
</evidence>
<dbReference type="GO" id="GO:0006383">
    <property type="term" value="P:transcription by RNA polymerase III"/>
    <property type="evidence" value="ECO:0007669"/>
    <property type="project" value="InterPro"/>
</dbReference>
<dbReference type="SMART" id="SM00028">
    <property type="entry name" value="TPR"/>
    <property type="match status" value="5"/>
</dbReference>
<feature type="region of interest" description="Disordered" evidence="2">
    <location>
        <begin position="506"/>
        <end position="547"/>
    </location>
</feature>
<dbReference type="InterPro" id="IPR019734">
    <property type="entry name" value="TPR_rpt"/>
</dbReference>
<accession>A0AAV0TZN7</accession>
<feature type="region of interest" description="Disordered" evidence="2">
    <location>
        <begin position="28"/>
        <end position="112"/>
    </location>
</feature>
<proteinExistence type="predicted"/>
<dbReference type="PANTHER" id="PTHR23082">
    <property type="entry name" value="TRANSCRIPTION INITIATION FACTOR IIIC TFIIIC , POLYPEPTIDE 3-RELATED"/>
    <property type="match status" value="1"/>
</dbReference>
<feature type="compositionally biased region" description="Acidic residues" evidence="2">
    <location>
        <begin position="521"/>
        <end position="544"/>
    </location>
</feature>
<dbReference type="AlphaFoldDB" id="A0AAV0TZN7"/>
<gene>
    <name evidence="3" type="ORF">HBR001_LOCUS4745</name>
</gene>
<feature type="compositionally biased region" description="Acidic residues" evidence="2">
    <location>
        <begin position="56"/>
        <end position="72"/>
    </location>
</feature>
<feature type="repeat" description="TPR" evidence="1">
    <location>
        <begin position="184"/>
        <end position="217"/>
    </location>
</feature>
<feature type="repeat" description="TPR" evidence="1">
    <location>
        <begin position="417"/>
        <end position="450"/>
    </location>
</feature>